<dbReference type="STRING" id="555088.DealDRAFT_2938"/>
<protein>
    <recommendedName>
        <fullName evidence="3">Nitrogenase iron-iron accessory protein AnfO</fullName>
    </recommendedName>
</protein>
<sequence length="206" mass="23282">MSKEIAVYCDVDGKTTGMDKPGTLYVFRKHLGEWQVIKSMTVNLNKASGMPELRQKMDKIVEYLGDCKLFLAASVVGIPYFSLEKAGCTIWEFTGQPRQFLDLVLEREEEQAKEKAVTEDVALVPQPMGEGRFSLDLIEIQKSNDGITSKQVLRPFIQKGEFYELRVTCHHVPPWLEAEVELGRLNINVEQTKSAVVAVIRKNTCT</sequence>
<proteinExistence type="predicted"/>
<dbReference type="AlphaFoldDB" id="C0GKC9"/>
<dbReference type="RefSeq" id="WP_008518834.1">
    <property type="nucleotide sequence ID" value="NZ_ACJM01000023.1"/>
</dbReference>
<dbReference type="EMBL" id="ACJM01000023">
    <property type="protein sequence ID" value="EEG76172.1"/>
    <property type="molecule type" value="Genomic_DNA"/>
</dbReference>
<accession>C0GKC9</accession>
<reference evidence="1 2" key="1">
    <citation type="submission" date="2009-02" db="EMBL/GenBank/DDBJ databases">
        <title>Sequencing of the draft genome and assembly of Dethiobacter alkaliphilus AHT 1.</title>
        <authorList>
            <consortium name="US DOE Joint Genome Institute (JGI-PGF)"/>
            <person name="Lucas S."/>
            <person name="Copeland A."/>
            <person name="Lapidus A."/>
            <person name="Glavina del Rio T."/>
            <person name="Dalin E."/>
            <person name="Tice H."/>
            <person name="Bruce D."/>
            <person name="Goodwin L."/>
            <person name="Pitluck S."/>
            <person name="Larimer F."/>
            <person name="Land M.L."/>
            <person name="Hauser L."/>
            <person name="Muyzer G."/>
        </authorList>
    </citation>
    <scope>NUCLEOTIDE SEQUENCE [LARGE SCALE GENOMIC DNA]</scope>
    <source>
        <strain evidence="1 2">AHT 1</strain>
    </source>
</reference>
<comment type="caution">
    <text evidence="1">The sequence shown here is derived from an EMBL/GenBank/DDBJ whole genome shotgun (WGS) entry which is preliminary data.</text>
</comment>
<evidence type="ECO:0000313" key="2">
    <source>
        <dbReference type="Proteomes" id="UP000006443"/>
    </source>
</evidence>
<keyword evidence="2" id="KW-1185">Reference proteome</keyword>
<dbReference type="eggNOG" id="ENOG50308XE">
    <property type="taxonomic scope" value="Bacteria"/>
</dbReference>
<dbReference type="Pfam" id="PF09582">
    <property type="entry name" value="AnfO_nitrog"/>
    <property type="match status" value="1"/>
</dbReference>
<evidence type="ECO:0008006" key="3">
    <source>
        <dbReference type="Google" id="ProtNLM"/>
    </source>
</evidence>
<evidence type="ECO:0000313" key="1">
    <source>
        <dbReference type="EMBL" id="EEG76172.1"/>
    </source>
</evidence>
<gene>
    <name evidence="1" type="ORF">DealDRAFT_2938</name>
</gene>
<dbReference type="Proteomes" id="UP000006443">
    <property type="component" value="Unassembled WGS sequence"/>
</dbReference>
<name>C0GKC9_DETAL</name>
<dbReference type="InterPro" id="IPR014287">
    <property type="entry name" value="Nase_Fe-Fe_AnfO"/>
</dbReference>
<organism evidence="1 2">
    <name type="scientific">Dethiobacter alkaliphilus AHT 1</name>
    <dbReference type="NCBI Taxonomy" id="555088"/>
    <lineage>
        <taxon>Bacteria</taxon>
        <taxon>Bacillati</taxon>
        <taxon>Bacillota</taxon>
        <taxon>Dethiobacteria</taxon>
        <taxon>Dethiobacterales</taxon>
        <taxon>Dethiobacteraceae</taxon>
        <taxon>Dethiobacter</taxon>
    </lineage>
</organism>